<keyword evidence="2" id="KW-1277">Toxin-antitoxin system</keyword>
<evidence type="ECO:0000256" key="5">
    <source>
        <dbReference type="ARBA" id="ARBA00022801"/>
    </source>
</evidence>
<dbReference type="SUPFAM" id="SSF88723">
    <property type="entry name" value="PIN domain-like"/>
    <property type="match status" value="1"/>
</dbReference>
<keyword evidence="6" id="KW-0460">Magnesium</keyword>
<reference evidence="9 10" key="1">
    <citation type="submission" date="2019-07" db="EMBL/GenBank/DDBJ databases">
        <title>Genomic Encyclopedia of Archaeal and Bacterial Type Strains, Phase II (KMG-II): from individual species to whole genera.</title>
        <authorList>
            <person name="Goeker M."/>
        </authorList>
    </citation>
    <scope>NUCLEOTIDE SEQUENCE [LARGE SCALE GENOMIC DNA]</scope>
    <source>
        <strain evidence="9 10">ATCC BAA-1139</strain>
    </source>
</reference>
<evidence type="ECO:0000313" key="10">
    <source>
        <dbReference type="Proteomes" id="UP000319449"/>
    </source>
</evidence>
<feature type="domain" description="PIN" evidence="8">
    <location>
        <begin position="3"/>
        <end position="119"/>
    </location>
</feature>
<evidence type="ECO:0000256" key="2">
    <source>
        <dbReference type="ARBA" id="ARBA00022649"/>
    </source>
</evidence>
<dbReference type="InterPro" id="IPR029060">
    <property type="entry name" value="PIN-like_dom_sf"/>
</dbReference>
<evidence type="ECO:0000259" key="8">
    <source>
        <dbReference type="Pfam" id="PF01850"/>
    </source>
</evidence>
<comment type="cofactor">
    <cofactor evidence="1">
        <name>Mg(2+)</name>
        <dbReference type="ChEBI" id="CHEBI:18420"/>
    </cofactor>
</comment>
<dbReference type="GO" id="GO:0004518">
    <property type="term" value="F:nuclease activity"/>
    <property type="evidence" value="ECO:0007669"/>
    <property type="project" value="UniProtKB-KW"/>
</dbReference>
<evidence type="ECO:0000256" key="4">
    <source>
        <dbReference type="ARBA" id="ARBA00022723"/>
    </source>
</evidence>
<keyword evidence="3" id="KW-0540">Nuclease</keyword>
<comment type="similarity">
    <text evidence="7">Belongs to the PINc/VapC protein family.</text>
</comment>
<dbReference type="RefSeq" id="WP_145018200.1">
    <property type="nucleotide sequence ID" value="NZ_VLLN01000003.1"/>
</dbReference>
<comment type="caution">
    <text evidence="9">The sequence shown here is derived from an EMBL/GenBank/DDBJ whole genome shotgun (WGS) entry which is preliminary data.</text>
</comment>
<evidence type="ECO:0000256" key="1">
    <source>
        <dbReference type="ARBA" id="ARBA00001946"/>
    </source>
</evidence>
<dbReference type="OrthoDB" id="9811788at2"/>
<keyword evidence="4" id="KW-0479">Metal-binding</keyword>
<dbReference type="GO" id="GO:0016787">
    <property type="term" value="F:hydrolase activity"/>
    <property type="evidence" value="ECO:0007669"/>
    <property type="project" value="UniProtKB-KW"/>
</dbReference>
<accession>A0A562WTE6</accession>
<name>A0A562WTE6_9BACT</name>
<dbReference type="EMBL" id="VLLN01000003">
    <property type="protein sequence ID" value="TWJ32714.1"/>
    <property type="molecule type" value="Genomic_DNA"/>
</dbReference>
<dbReference type="PANTHER" id="PTHR33653:SF1">
    <property type="entry name" value="RIBONUCLEASE VAPC2"/>
    <property type="match status" value="1"/>
</dbReference>
<dbReference type="PANTHER" id="PTHR33653">
    <property type="entry name" value="RIBONUCLEASE VAPC2"/>
    <property type="match status" value="1"/>
</dbReference>
<dbReference type="Proteomes" id="UP000319449">
    <property type="component" value="Unassembled WGS sequence"/>
</dbReference>
<dbReference type="InterPro" id="IPR050556">
    <property type="entry name" value="Type_II_TA_system_RNase"/>
</dbReference>
<proteinExistence type="inferred from homology"/>
<evidence type="ECO:0000256" key="7">
    <source>
        <dbReference type="ARBA" id="ARBA00038093"/>
    </source>
</evidence>
<dbReference type="AlphaFoldDB" id="A0A562WTE6"/>
<dbReference type="Gene3D" id="3.40.50.1010">
    <property type="entry name" value="5'-nuclease"/>
    <property type="match status" value="1"/>
</dbReference>
<dbReference type="GO" id="GO:0046872">
    <property type="term" value="F:metal ion binding"/>
    <property type="evidence" value="ECO:0007669"/>
    <property type="project" value="UniProtKB-KW"/>
</dbReference>
<dbReference type="Pfam" id="PF01850">
    <property type="entry name" value="PIN"/>
    <property type="match status" value="1"/>
</dbReference>
<gene>
    <name evidence="9" type="ORF">JN12_00689</name>
</gene>
<evidence type="ECO:0000256" key="3">
    <source>
        <dbReference type="ARBA" id="ARBA00022722"/>
    </source>
</evidence>
<keyword evidence="5" id="KW-0378">Hydrolase</keyword>
<dbReference type="CDD" id="cd18757">
    <property type="entry name" value="PIN_MtVapC3-like"/>
    <property type="match status" value="1"/>
</dbReference>
<evidence type="ECO:0000313" key="9">
    <source>
        <dbReference type="EMBL" id="TWJ32714.1"/>
    </source>
</evidence>
<protein>
    <recommendedName>
        <fullName evidence="8">PIN domain-containing protein</fullName>
    </recommendedName>
</protein>
<sequence length="135" mass="15200">MKVLVDTSVWSLALRRNQPADGPEVSELIELIREVRVQVIGPVRQELLSGVKSQAQFQKLRNHLRAFPDLELTTGDYETAAEFFNLCRGKGIQGSNTDFLICAVAVRRKIPIFTTDGDFPLFQPHLPITLHSPRC</sequence>
<evidence type="ECO:0000256" key="6">
    <source>
        <dbReference type="ARBA" id="ARBA00022842"/>
    </source>
</evidence>
<organism evidence="9 10">
    <name type="scientific">Geobacter argillaceus</name>
    <dbReference type="NCBI Taxonomy" id="345631"/>
    <lineage>
        <taxon>Bacteria</taxon>
        <taxon>Pseudomonadati</taxon>
        <taxon>Thermodesulfobacteriota</taxon>
        <taxon>Desulfuromonadia</taxon>
        <taxon>Geobacterales</taxon>
        <taxon>Geobacteraceae</taxon>
        <taxon>Geobacter</taxon>
    </lineage>
</organism>
<dbReference type="InterPro" id="IPR002716">
    <property type="entry name" value="PIN_dom"/>
</dbReference>
<keyword evidence="10" id="KW-1185">Reference proteome</keyword>